<dbReference type="GO" id="GO:0005829">
    <property type="term" value="C:cytosol"/>
    <property type="evidence" value="ECO:0007669"/>
    <property type="project" value="TreeGrafter"/>
</dbReference>
<evidence type="ECO:0000313" key="9">
    <source>
        <dbReference type="Proteomes" id="UP000473278"/>
    </source>
</evidence>
<comment type="similarity">
    <text evidence="4 6">Belongs to the GART family.</text>
</comment>
<dbReference type="EMBL" id="JAALLT010000003">
    <property type="protein sequence ID" value="NGP77207.1"/>
    <property type="molecule type" value="Genomic_DNA"/>
</dbReference>
<dbReference type="SUPFAM" id="SSF53328">
    <property type="entry name" value="Formyltransferase"/>
    <property type="match status" value="1"/>
</dbReference>
<comment type="function">
    <text evidence="6">Catalyzes the transfer of a formyl group from 10-formyltetrahydrofolate to 5-phospho-ribosyl-glycinamide (GAR), producing 5-phospho-ribosyl-N-formylglycinamide (FGAR) and tetrahydrofolate.</text>
</comment>
<dbReference type="EC" id="2.1.2.2" evidence="6"/>
<keyword evidence="2 6" id="KW-0808">Transferase</keyword>
<dbReference type="GO" id="GO:0004644">
    <property type="term" value="F:phosphoribosylglycinamide formyltransferase activity"/>
    <property type="evidence" value="ECO:0007669"/>
    <property type="project" value="UniProtKB-UniRule"/>
</dbReference>
<keyword evidence="3 6" id="KW-0658">Purine biosynthesis</keyword>
<dbReference type="PROSITE" id="PS00373">
    <property type="entry name" value="GART"/>
    <property type="match status" value="1"/>
</dbReference>
<organism evidence="8 9">
    <name type="scientific">Halalkalibaculum roseum</name>
    <dbReference type="NCBI Taxonomy" id="2709311"/>
    <lineage>
        <taxon>Bacteria</taxon>
        <taxon>Pseudomonadati</taxon>
        <taxon>Balneolota</taxon>
        <taxon>Balneolia</taxon>
        <taxon>Balneolales</taxon>
        <taxon>Balneolaceae</taxon>
        <taxon>Halalkalibaculum</taxon>
    </lineage>
</organism>
<dbReference type="InterPro" id="IPR002376">
    <property type="entry name" value="Formyl_transf_N"/>
</dbReference>
<dbReference type="Pfam" id="PF00551">
    <property type="entry name" value="Formyl_trans_N"/>
    <property type="match status" value="1"/>
</dbReference>
<keyword evidence="9" id="KW-1185">Reference proteome</keyword>
<dbReference type="UniPathway" id="UPA00074">
    <property type="reaction ID" value="UER00126"/>
</dbReference>
<dbReference type="HAMAP" id="MF_01930">
    <property type="entry name" value="PurN"/>
    <property type="match status" value="1"/>
</dbReference>
<proteinExistence type="inferred from homology"/>
<evidence type="ECO:0000256" key="5">
    <source>
        <dbReference type="ARBA" id="ARBA00047664"/>
    </source>
</evidence>
<dbReference type="PANTHER" id="PTHR43369:SF2">
    <property type="entry name" value="PHOSPHORIBOSYLGLYCINAMIDE FORMYLTRANSFERASE"/>
    <property type="match status" value="1"/>
</dbReference>
<dbReference type="CDD" id="cd08645">
    <property type="entry name" value="FMT_core_GART"/>
    <property type="match status" value="1"/>
</dbReference>
<comment type="caution">
    <text evidence="6">Lacks conserved residue(s) required for the propagation of feature annotation.</text>
</comment>
<name>A0A6M1T395_9BACT</name>
<feature type="site" description="Raises pKa of active site His" evidence="6">
    <location>
        <position position="150"/>
    </location>
</feature>
<evidence type="ECO:0000256" key="4">
    <source>
        <dbReference type="ARBA" id="ARBA00038440"/>
    </source>
</evidence>
<dbReference type="GO" id="GO:0006189">
    <property type="term" value="P:'de novo' IMP biosynthetic process"/>
    <property type="evidence" value="ECO:0007669"/>
    <property type="project" value="UniProtKB-UniRule"/>
</dbReference>
<comment type="caution">
    <text evidence="8">The sequence shown here is derived from an EMBL/GenBank/DDBJ whole genome shotgun (WGS) entry which is preliminary data.</text>
</comment>
<dbReference type="InterPro" id="IPR036477">
    <property type="entry name" value="Formyl_transf_N_sf"/>
</dbReference>
<evidence type="ECO:0000256" key="3">
    <source>
        <dbReference type="ARBA" id="ARBA00022755"/>
    </source>
</evidence>
<dbReference type="RefSeq" id="WP_165142322.1">
    <property type="nucleotide sequence ID" value="NZ_JAALLT010000003.1"/>
</dbReference>
<protein>
    <recommendedName>
        <fullName evidence="6">Phosphoribosylglycinamide formyltransferase</fullName>
        <ecNumber evidence="6">2.1.2.2</ecNumber>
    </recommendedName>
    <alternativeName>
        <fullName evidence="6">5'-phosphoribosylglycinamide transformylase</fullName>
    </alternativeName>
    <alternativeName>
        <fullName evidence="6">GAR transformylase</fullName>
        <shortName evidence="6">GART</shortName>
    </alternativeName>
</protein>
<comment type="catalytic activity">
    <reaction evidence="5 6">
        <text>N(1)-(5-phospho-beta-D-ribosyl)glycinamide + (6R)-10-formyltetrahydrofolate = N(2)-formyl-N(1)-(5-phospho-beta-D-ribosyl)glycinamide + (6S)-5,6,7,8-tetrahydrofolate + H(+)</text>
        <dbReference type="Rhea" id="RHEA:15053"/>
        <dbReference type="ChEBI" id="CHEBI:15378"/>
        <dbReference type="ChEBI" id="CHEBI:57453"/>
        <dbReference type="ChEBI" id="CHEBI:143788"/>
        <dbReference type="ChEBI" id="CHEBI:147286"/>
        <dbReference type="ChEBI" id="CHEBI:195366"/>
        <dbReference type="EC" id="2.1.2.2"/>
    </reaction>
</comment>
<dbReference type="Proteomes" id="UP000473278">
    <property type="component" value="Unassembled WGS sequence"/>
</dbReference>
<dbReference type="PANTHER" id="PTHR43369">
    <property type="entry name" value="PHOSPHORIBOSYLGLYCINAMIDE FORMYLTRANSFERASE"/>
    <property type="match status" value="1"/>
</dbReference>
<gene>
    <name evidence="6" type="primary">purN</name>
    <name evidence="8" type="ORF">G3570_11215</name>
</gene>
<feature type="binding site" evidence="6">
    <location>
        <position position="63"/>
    </location>
    <ligand>
        <name>(6R)-10-formyltetrahydrofolate</name>
        <dbReference type="ChEBI" id="CHEBI:195366"/>
    </ligand>
</feature>
<evidence type="ECO:0000256" key="6">
    <source>
        <dbReference type="HAMAP-Rule" id="MF_01930"/>
    </source>
</evidence>
<feature type="binding site" evidence="6">
    <location>
        <position position="107"/>
    </location>
    <ligand>
        <name>(6R)-10-formyltetrahydrofolate</name>
        <dbReference type="ChEBI" id="CHEBI:195366"/>
    </ligand>
</feature>
<evidence type="ECO:0000259" key="7">
    <source>
        <dbReference type="Pfam" id="PF00551"/>
    </source>
</evidence>
<reference evidence="8 9" key="1">
    <citation type="submission" date="2020-02" db="EMBL/GenBank/DDBJ databases">
        <title>Balneolaceae bacterium YR4-1, complete genome.</title>
        <authorList>
            <person name="Li Y."/>
            <person name="Wu S."/>
        </authorList>
    </citation>
    <scope>NUCLEOTIDE SEQUENCE [LARGE SCALE GENOMIC DNA]</scope>
    <source>
        <strain evidence="8 9">YR4-1</strain>
    </source>
</reference>
<feature type="active site" description="Proton donor" evidence="6">
    <location>
        <position position="109"/>
    </location>
</feature>
<dbReference type="AlphaFoldDB" id="A0A6M1T395"/>
<sequence>MKHIVVFASGSGTNFQALIDAIESGKINARITGLVTNKSGIQALERAHKHDIDTFTAKPSSFRTQKDYIQSLLTKLEEWETDLIVLAGYMIKVPVEIIEEYSGRIINIHPSLLPKYGGKGFYGIKVHEAVLENNENETGCTVHLVTEEYDKGPVLGQIKVPVKSSDNPESLAKRVLEKEHELLTKVVDEMINELNPKTYN</sequence>
<dbReference type="InterPro" id="IPR004607">
    <property type="entry name" value="GART"/>
</dbReference>
<dbReference type="InterPro" id="IPR001555">
    <property type="entry name" value="GART_AS"/>
</dbReference>
<comment type="pathway">
    <text evidence="1 6">Purine metabolism; IMP biosynthesis via de novo pathway; N(2)-formyl-N(1)-(5-phospho-D-ribosyl)glycinamide from N(1)-(5-phospho-D-ribosyl)glycinamide (10-formyl THF route): step 1/1.</text>
</comment>
<accession>A0A6M1T395</accession>
<dbReference type="Gene3D" id="3.40.50.170">
    <property type="entry name" value="Formyl transferase, N-terminal domain"/>
    <property type="match status" value="1"/>
</dbReference>
<dbReference type="NCBIfam" id="TIGR00639">
    <property type="entry name" value="PurN"/>
    <property type="match status" value="1"/>
</dbReference>
<feature type="domain" description="Formyl transferase N-terminal" evidence="7">
    <location>
        <begin position="3"/>
        <end position="187"/>
    </location>
</feature>
<evidence type="ECO:0000256" key="2">
    <source>
        <dbReference type="ARBA" id="ARBA00022679"/>
    </source>
</evidence>
<feature type="binding site" evidence="6">
    <location>
        <begin position="12"/>
        <end position="14"/>
    </location>
    <ligand>
        <name>N(1)-(5-phospho-beta-D-ribosyl)glycinamide</name>
        <dbReference type="ChEBI" id="CHEBI:143788"/>
    </ligand>
</feature>
<evidence type="ECO:0000313" key="8">
    <source>
        <dbReference type="EMBL" id="NGP77207.1"/>
    </source>
</evidence>
<evidence type="ECO:0000256" key="1">
    <source>
        <dbReference type="ARBA" id="ARBA00005054"/>
    </source>
</evidence>